<keyword evidence="1" id="KW-0175">Coiled coil</keyword>
<dbReference type="EMBL" id="BK032555">
    <property type="protein sequence ID" value="DAF47361.1"/>
    <property type="molecule type" value="Genomic_DNA"/>
</dbReference>
<evidence type="ECO:0000256" key="1">
    <source>
        <dbReference type="SAM" id="Coils"/>
    </source>
</evidence>
<protein>
    <submittedName>
        <fullName evidence="3">Chromosome segregation ATPase</fullName>
    </submittedName>
</protein>
<evidence type="ECO:0000256" key="2">
    <source>
        <dbReference type="SAM" id="MobiDB-lite"/>
    </source>
</evidence>
<organism evidence="3">
    <name type="scientific">Phage sp. ctGns7</name>
    <dbReference type="NCBI Taxonomy" id="2828003"/>
    <lineage>
        <taxon>Viruses</taxon>
    </lineage>
</organism>
<accession>A0A8S5S8R7</accession>
<reference evidence="3" key="1">
    <citation type="journal article" date="2021" name="Proc. Natl. Acad. Sci. U.S.A.">
        <title>A Catalog of Tens of Thousands of Viruses from Human Metagenomes Reveals Hidden Associations with Chronic Diseases.</title>
        <authorList>
            <person name="Tisza M.J."/>
            <person name="Buck C.B."/>
        </authorList>
    </citation>
    <scope>NUCLEOTIDE SEQUENCE</scope>
    <source>
        <strain evidence="3">CtGns7</strain>
    </source>
</reference>
<feature type="region of interest" description="Disordered" evidence="2">
    <location>
        <begin position="474"/>
        <end position="493"/>
    </location>
</feature>
<name>A0A8S5S8R7_9VIRU</name>
<feature type="compositionally biased region" description="Basic residues" evidence="2">
    <location>
        <begin position="1007"/>
        <end position="1017"/>
    </location>
</feature>
<evidence type="ECO:0000313" key="3">
    <source>
        <dbReference type="EMBL" id="DAF47361.1"/>
    </source>
</evidence>
<feature type="coiled-coil region" evidence="1">
    <location>
        <begin position="690"/>
        <end position="916"/>
    </location>
</feature>
<feature type="coiled-coil region" evidence="1">
    <location>
        <begin position="336"/>
        <end position="430"/>
    </location>
</feature>
<sequence length="1133" mass="124183">MSNTEQVALGNALASNHQYKVFAAVMSNFNTAIEANITALSSQGSATKENEAYMESLQAKVTQLKSAFTEVVLGEGGLNTFLKNLVDAGTGIVKFIGYGNNLVAILTTIGGILVTINAKVIALKIDSVISGIANLANSIKQDLANGLATVVKHFAGYVTGVNTATTANEGFAISTQGFISAIGLVTSAISIGVMAYNKYKQTQEQNAKEARDNLKSYSESADKYKELEKYLSDTNLSEKELNTILKNNTDIFGEYTETIKGTTKEREKYLEILKEQNAEEAASTYRESVGEVKSATKRATEGTSLTGYLTSQRLQQSLGQISIMPEFYDVKSAKGITAQIEALQKYQDKLQEVSDELRKQGDNRYKNYDSAIAQTSEEIKKLTEQQKQDKETLEDANIAYQIGKENLGAYAQTNEEANKALDKLNGTQNKNAKSADKATESQKTLLKKFGLTAKQAKEFAESLGLTTDEYLKQRNAQSESTDSTDENTDSTTDNAEAVKDLATQLKELKDIQDTAKDALREYNKYGGVSYDTLQDLLSLQPEYLQYLINDNGQFEINKTTLGNLNQALANNYTQTLANSAIQDMYNYAMGNNEKLSNLAKSATENFGNAAETTGNKATNATGGVISFATALATANEAAGGKGVNLDKLTEGQEKIMKAYEGYHKQMQKSFKVTSAQTKATKSNSSATSKATKAKQALTEANKKLAKSIEKVSKQLEKEKQKLEDNIDKWKEQAEDIEDVFSTVSDKIQDRIDLLEEEKDTRTEQIEAEKEAQNDLLQSQIDAIDAEIEKQEEANDAVNDAIELQEKLEALQKAKATKVKTFKDGEWTYGVDESAVDEAQQALDEYNREKAQENAVSALESQRDILQAQQDSLDKEYEIKLANDGILNSLNSQISILEKQKEQVDTLANKYKDIQNNQLLIQYLGTTDIFGTEGLKNNVIPTLSNVENKYISIQKKIESATKQVEKLEAATKKLDELENKTKSSSKKVSKTSVNKKVEKIVASTKPKSTSKKKKKKKHADGVARVENDEIALVGDSPDTELVVGSKINEGITTMLPKGSGVVNAKSLNTLAGILNNVGAFSSSNFGAGNGTINNSSQENSTNINISNLNVQTDNGEEFVNYLQDFALKMKQKSY</sequence>
<feature type="region of interest" description="Disordered" evidence="2">
    <location>
        <begin position="976"/>
        <end position="1021"/>
    </location>
</feature>
<proteinExistence type="predicted"/>
<feature type="coiled-coil region" evidence="1">
    <location>
        <begin position="200"/>
        <end position="227"/>
    </location>
</feature>